<keyword evidence="2" id="KW-1185">Reference proteome</keyword>
<dbReference type="RefSeq" id="WP_258336265.1">
    <property type="nucleotide sequence ID" value="NZ_JANRHJ010000023.1"/>
</dbReference>
<accession>A0AAW5NAL4</accession>
<name>A0AAW5NAL4_9BACT</name>
<organism evidence="1 2">
    <name type="scientific">Phocaeicola barnesiae</name>
    <dbReference type="NCBI Taxonomy" id="376804"/>
    <lineage>
        <taxon>Bacteria</taxon>
        <taxon>Pseudomonadati</taxon>
        <taxon>Bacteroidota</taxon>
        <taxon>Bacteroidia</taxon>
        <taxon>Bacteroidales</taxon>
        <taxon>Bacteroidaceae</taxon>
        <taxon>Phocaeicola</taxon>
    </lineage>
</organism>
<sequence>MKNGLYRRLSVKPEGNVSDRFFLLDEKGNSIVGFGDYPYRDEKEKRVSGIIRGEIYQGRLASNNRGTRFVQAVLKSKIMVFYEKEKEGWKCIKENLESFPACNYNSPAMDAEDPLGYLDVCATDSHVYALYSGKNYRDDRDAAFLGQTVEVYRWDGTLVKRLASDVPLRNIEVTKDDNCLYAVAYAPEPVLVRFPLP</sequence>
<dbReference type="EMBL" id="JANRHJ010000023">
    <property type="protein sequence ID" value="MCR8875209.1"/>
    <property type="molecule type" value="Genomic_DNA"/>
</dbReference>
<dbReference type="Pfam" id="PF15869">
    <property type="entry name" value="TolB_like"/>
    <property type="match status" value="1"/>
</dbReference>
<evidence type="ECO:0000313" key="2">
    <source>
        <dbReference type="Proteomes" id="UP001204579"/>
    </source>
</evidence>
<proteinExistence type="predicted"/>
<dbReference type="Proteomes" id="UP001204579">
    <property type="component" value="Unassembled WGS sequence"/>
</dbReference>
<comment type="caution">
    <text evidence="1">The sequence shown here is derived from an EMBL/GenBank/DDBJ whole genome shotgun (WGS) entry which is preliminary data.</text>
</comment>
<protein>
    <submittedName>
        <fullName evidence="1">TolB-like 6-bladed beta-propeller domain-containing protein</fullName>
    </submittedName>
</protein>
<reference evidence="1 2" key="1">
    <citation type="submission" date="2022-08" db="EMBL/GenBank/DDBJ databases">
        <authorList>
            <person name="Zeman M."/>
            <person name="Kubasova T."/>
        </authorList>
    </citation>
    <scope>NUCLEOTIDE SEQUENCE [LARGE SCALE GENOMIC DNA]</scope>
    <source>
        <strain evidence="1 2">ET62</strain>
    </source>
</reference>
<gene>
    <name evidence="1" type="ORF">NW209_14555</name>
</gene>
<evidence type="ECO:0000313" key="1">
    <source>
        <dbReference type="EMBL" id="MCR8875209.1"/>
    </source>
</evidence>
<dbReference type="AlphaFoldDB" id="A0AAW5NAL4"/>